<protein>
    <recommendedName>
        <fullName evidence="3">Endonuclease/exonuclease/phosphatase domain-containing protein</fullName>
    </recommendedName>
</protein>
<evidence type="ECO:0000313" key="2">
    <source>
        <dbReference type="Proteomes" id="UP000015106"/>
    </source>
</evidence>
<dbReference type="SUPFAM" id="SSF56219">
    <property type="entry name" value="DNase I-like"/>
    <property type="match status" value="1"/>
</dbReference>
<accession>A0A8R7P9M3</accession>
<dbReference type="EnsemblPlants" id="TuG1812G0200000588.01.T01">
    <property type="protein sequence ID" value="TuG1812G0200000588.01.T01.cds398390"/>
    <property type="gene ID" value="TuG1812G0200000588.01"/>
</dbReference>
<dbReference type="Gene3D" id="3.60.10.10">
    <property type="entry name" value="Endonuclease/exonuclease/phosphatase"/>
    <property type="match status" value="1"/>
</dbReference>
<organism evidence="1 2">
    <name type="scientific">Triticum urartu</name>
    <name type="common">Red wild einkorn</name>
    <name type="synonym">Crithodium urartu</name>
    <dbReference type="NCBI Taxonomy" id="4572"/>
    <lineage>
        <taxon>Eukaryota</taxon>
        <taxon>Viridiplantae</taxon>
        <taxon>Streptophyta</taxon>
        <taxon>Embryophyta</taxon>
        <taxon>Tracheophyta</taxon>
        <taxon>Spermatophyta</taxon>
        <taxon>Magnoliopsida</taxon>
        <taxon>Liliopsida</taxon>
        <taxon>Poales</taxon>
        <taxon>Poaceae</taxon>
        <taxon>BOP clade</taxon>
        <taxon>Pooideae</taxon>
        <taxon>Triticodae</taxon>
        <taxon>Triticeae</taxon>
        <taxon>Triticinae</taxon>
        <taxon>Triticum</taxon>
    </lineage>
</organism>
<reference evidence="2" key="1">
    <citation type="journal article" date="2013" name="Nature">
        <title>Draft genome of the wheat A-genome progenitor Triticum urartu.</title>
        <authorList>
            <person name="Ling H.Q."/>
            <person name="Zhao S."/>
            <person name="Liu D."/>
            <person name="Wang J."/>
            <person name="Sun H."/>
            <person name="Zhang C."/>
            <person name="Fan H."/>
            <person name="Li D."/>
            <person name="Dong L."/>
            <person name="Tao Y."/>
            <person name="Gao C."/>
            <person name="Wu H."/>
            <person name="Li Y."/>
            <person name="Cui Y."/>
            <person name="Guo X."/>
            <person name="Zheng S."/>
            <person name="Wang B."/>
            <person name="Yu K."/>
            <person name="Liang Q."/>
            <person name="Yang W."/>
            <person name="Lou X."/>
            <person name="Chen J."/>
            <person name="Feng M."/>
            <person name="Jian J."/>
            <person name="Zhang X."/>
            <person name="Luo G."/>
            <person name="Jiang Y."/>
            <person name="Liu J."/>
            <person name="Wang Z."/>
            <person name="Sha Y."/>
            <person name="Zhang B."/>
            <person name="Wu H."/>
            <person name="Tang D."/>
            <person name="Shen Q."/>
            <person name="Xue P."/>
            <person name="Zou S."/>
            <person name="Wang X."/>
            <person name="Liu X."/>
            <person name="Wang F."/>
            <person name="Yang Y."/>
            <person name="An X."/>
            <person name="Dong Z."/>
            <person name="Zhang K."/>
            <person name="Zhang X."/>
            <person name="Luo M.C."/>
            <person name="Dvorak J."/>
            <person name="Tong Y."/>
            <person name="Wang J."/>
            <person name="Yang H."/>
            <person name="Li Z."/>
            <person name="Wang D."/>
            <person name="Zhang A."/>
            <person name="Wang J."/>
        </authorList>
    </citation>
    <scope>NUCLEOTIDE SEQUENCE</scope>
    <source>
        <strain evidence="2">cv. G1812</strain>
    </source>
</reference>
<dbReference type="InterPro" id="IPR036691">
    <property type="entry name" value="Endo/exonu/phosph_ase_sf"/>
</dbReference>
<sequence>MEDNWLVWNVRGLNNPARRAVVKKLVYHNNVSLVCLQETKLSFI</sequence>
<proteinExistence type="predicted"/>
<keyword evidence="2" id="KW-1185">Reference proteome</keyword>
<reference evidence="1" key="2">
    <citation type="submission" date="2018-03" db="EMBL/GenBank/DDBJ databases">
        <title>The Triticum urartu genome reveals the dynamic nature of wheat genome evolution.</title>
        <authorList>
            <person name="Ling H."/>
            <person name="Ma B."/>
            <person name="Shi X."/>
            <person name="Liu H."/>
            <person name="Dong L."/>
            <person name="Sun H."/>
            <person name="Cao Y."/>
            <person name="Gao Q."/>
            <person name="Zheng S."/>
            <person name="Li Y."/>
            <person name="Yu Y."/>
            <person name="Du H."/>
            <person name="Qi M."/>
            <person name="Li Y."/>
            <person name="Yu H."/>
            <person name="Cui Y."/>
            <person name="Wang N."/>
            <person name="Chen C."/>
            <person name="Wu H."/>
            <person name="Zhao Y."/>
            <person name="Zhang J."/>
            <person name="Li Y."/>
            <person name="Zhou W."/>
            <person name="Zhang B."/>
            <person name="Hu W."/>
            <person name="Eijk M."/>
            <person name="Tang J."/>
            <person name="Witsenboer H."/>
            <person name="Zhao S."/>
            <person name="Li Z."/>
            <person name="Zhang A."/>
            <person name="Wang D."/>
            <person name="Liang C."/>
        </authorList>
    </citation>
    <scope>NUCLEOTIDE SEQUENCE [LARGE SCALE GENOMIC DNA]</scope>
    <source>
        <strain evidence="1">cv. G1812</strain>
    </source>
</reference>
<dbReference type="AlphaFoldDB" id="A0A8R7P9M3"/>
<name>A0A8R7P9M3_TRIUA</name>
<evidence type="ECO:0000313" key="1">
    <source>
        <dbReference type="EnsemblPlants" id="TuG1812G0200000588.01.T01.cds398390"/>
    </source>
</evidence>
<reference evidence="1" key="3">
    <citation type="submission" date="2022-06" db="UniProtKB">
        <authorList>
            <consortium name="EnsemblPlants"/>
        </authorList>
    </citation>
    <scope>IDENTIFICATION</scope>
</reference>
<dbReference type="Proteomes" id="UP000015106">
    <property type="component" value="Chromosome 2"/>
</dbReference>
<evidence type="ECO:0008006" key="3">
    <source>
        <dbReference type="Google" id="ProtNLM"/>
    </source>
</evidence>
<dbReference type="Gramene" id="TuG1812G0200000588.01.T01">
    <property type="protein sequence ID" value="TuG1812G0200000588.01.T01.cds398390"/>
    <property type="gene ID" value="TuG1812G0200000588.01"/>
</dbReference>